<name>A0A4R6TJE5_9FLAO</name>
<dbReference type="PROSITE" id="PS51257">
    <property type="entry name" value="PROKAR_LIPOPROTEIN"/>
    <property type="match status" value="1"/>
</dbReference>
<protein>
    <recommendedName>
        <fullName evidence="3">Lipoprotein</fullName>
    </recommendedName>
</protein>
<comment type="caution">
    <text evidence="1">The sequence shown here is derived from an EMBL/GenBank/DDBJ whole genome shotgun (WGS) entry which is preliminary data.</text>
</comment>
<keyword evidence="2" id="KW-1185">Reference proteome</keyword>
<proteinExistence type="predicted"/>
<sequence length="202" mass="23733">MKKTIFLVILILFSCGESIQKKSIESTDYKEHYLGFLNGKIILPKSYKKITGPELANAQVIAINRPDLEEYLTLEYERLEERGIFGNQIFVDTTNVTNYIFIRLGEYVPLDKSIANQYLGMVRSSIERGWDESGIKYKRLENKFVQTNKSDYIKIKYRMTRDGITTYQTQFLMTNNFKTFDFLVVNSENKEVENWIKRTVID</sequence>
<dbReference type="OrthoDB" id="1160502at2"/>
<dbReference type="Proteomes" id="UP000295468">
    <property type="component" value="Unassembled WGS sequence"/>
</dbReference>
<dbReference type="AlphaFoldDB" id="A0A4R6TJE5"/>
<dbReference type="EMBL" id="SNYI01000005">
    <property type="protein sequence ID" value="TDQ28156.1"/>
    <property type="molecule type" value="Genomic_DNA"/>
</dbReference>
<dbReference type="RefSeq" id="WP_133645088.1">
    <property type="nucleotide sequence ID" value="NZ_SNYI01000005.1"/>
</dbReference>
<evidence type="ECO:0000313" key="1">
    <source>
        <dbReference type="EMBL" id="TDQ28156.1"/>
    </source>
</evidence>
<organism evidence="1 2">
    <name type="scientific">Zeaxanthinibacter enoshimensis</name>
    <dbReference type="NCBI Taxonomy" id="392009"/>
    <lineage>
        <taxon>Bacteria</taxon>
        <taxon>Pseudomonadati</taxon>
        <taxon>Bacteroidota</taxon>
        <taxon>Flavobacteriia</taxon>
        <taxon>Flavobacteriales</taxon>
        <taxon>Flavobacteriaceae</taxon>
        <taxon>Zeaxanthinibacter</taxon>
    </lineage>
</organism>
<accession>A0A4R6TJE5</accession>
<evidence type="ECO:0000313" key="2">
    <source>
        <dbReference type="Proteomes" id="UP000295468"/>
    </source>
</evidence>
<evidence type="ECO:0008006" key="3">
    <source>
        <dbReference type="Google" id="ProtNLM"/>
    </source>
</evidence>
<reference evidence="1 2" key="1">
    <citation type="submission" date="2019-03" db="EMBL/GenBank/DDBJ databases">
        <title>Genomic Encyclopedia of Archaeal and Bacterial Type Strains, Phase II (KMG-II): from individual species to whole genera.</title>
        <authorList>
            <person name="Goeker M."/>
        </authorList>
    </citation>
    <scope>NUCLEOTIDE SEQUENCE [LARGE SCALE GENOMIC DNA]</scope>
    <source>
        <strain evidence="1 2">DSM 18435</strain>
    </source>
</reference>
<gene>
    <name evidence="1" type="ORF">CLV82_2958</name>
</gene>